<evidence type="ECO:0000313" key="2">
    <source>
        <dbReference type="Proteomes" id="UP000094385"/>
    </source>
</evidence>
<accession>A0A1E3Q128</accession>
<gene>
    <name evidence="1" type="ORF">LIPSTDRAFT_4648</name>
</gene>
<protein>
    <submittedName>
        <fullName evidence="1">Uncharacterized protein</fullName>
    </submittedName>
</protein>
<dbReference type="STRING" id="675824.A0A1E3Q128"/>
<dbReference type="Proteomes" id="UP000094385">
    <property type="component" value="Unassembled WGS sequence"/>
</dbReference>
<dbReference type="OrthoDB" id="2588793at2759"/>
<reference evidence="1 2" key="1">
    <citation type="journal article" date="2016" name="Proc. Natl. Acad. Sci. U.S.A.">
        <title>Comparative genomics of biotechnologically important yeasts.</title>
        <authorList>
            <person name="Riley R."/>
            <person name="Haridas S."/>
            <person name="Wolfe K.H."/>
            <person name="Lopes M.R."/>
            <person name="Hittinger C.T."/>
            <person name="Goeker M."/>
            <person name="Salamov A.A."/>
            <person name="Wisecaver J.H."/>
            <person name="Long T.M."/>
            <person name="Calvey C.H."/>
            <person name="Aerts A.L."/>
            <person name="Barry K.W."/>
            <person name="Choi C."/>
            <person name="Clum A."/>
            <person name="Coughlan A.Y."/>
            <person name="Deshpande S."/>
            <person name="Douglass A.P."/>
            <person name="Hanson S.J."/>
            <person name="Klenk H.-P."/>
            <person name="LaButti K.M."/>
            <person name="Lapidus A."/>
            <person name="Lindquist E.A."/>
            <person name="Lipzen A.M."/>
            <person name="Meier-Kolthoff J.P."/>
            <person name="Ohm R.A."/>
            <person name="Otillar R.P."/>
            <person name="Pangilinan J.L."/>
            <person name="Peng Y."/>
            <person name="Rokas A."/>
            <person name="Rosa C.A."/>
            <person name="Scheuner C."/>
            <person name="Sibirny A.A."/>
            <person name="Slot J.C."/>
            <person name="Stielow J.B."/>
            <person name="Sun H."/>
            <person name="Kurtzman C.P."/>
            <person name="Blackwell M."/>
            <person name="Grigoriev I.V."/>
            <person name="Jeffries T.W."/>
        </authorList>
    </citation>
    <scope>NUCLEOTIDE SEQUENCE [LARGE SCALE GENOMIC DNA]</scope>
    <source>
        <strain evidence="1 2">NRRL Y-11557</strain>
    </source>
</reference>
<organism evidence="1 2">
    <name type="scientific">Lipomyces starkeyi NRRL Y-11557</name>
    <dbReference type="NCBI Taxonomy" id="675824"/>
    <lineage>
        <taxon>Eukaryota</taxon>
        <taxon>Fungi</taxon>
        <taxon>Dikarya</taxon>
        <taxon>Ascomycota</taxon>
        <taxon>Saccharomycotina</taxon>
        <taxon>Lipomycetes</taxon>
        <taxon>Lipomycetales</taxon>
        <taxon>Lipomycetaceae</taxon>
        <taxon>Lipomyces</taxon>
    </lineage>
</organism>
<dbReference type="AlphaFoldDB" id="A0A1E3Q128"/>
<dbReference type="EMBL" id="KV454297">
    <property type="protein sequence ID" value="ODQ71399.1"/>
    <property type="molecule type" value="Genomic_DNA"/>
</dbReference>
<name>A0A1E3Q128_LIPST</name>
<sequence length="169" mass="19954">MEQVAFKDRYDRLFNRTLGDVIGENGKGPDLVLYQSGFWDQVNFAKKYVSEPYGQFSSMNGRNKMQERQLTWAELRFYFSRQKQFIMHLKQVFGDDAKIVYRSLSPHQQIDERDLMTMNMDRVSRFLAHKQIAGGVENMGHVELMSYQPNSDPWLKCHDVYVVQALENR</sequence>
<keyword evidence="2" id="KW-1185">Reference proteome</keyword>
<evidence type="ECO:0000313" key="1">
    <source>
        <dbReference type="EMBL" id="ODQ71399.1"/>
    </source>
</evidence>
<proteinExistence type="predicted"/>